<dbReference type="Proteomes" id="UP001196870">
    <property type="component" value="Unassembled WGS sequence"/>
</dbReference>
<reference evidence="3" key="1">
    <citation type="journal article" date="2021" name="Syst. Appl. Microbiol.">
        <title>Roseomonas hellenica sp. nov., isolated from roots of wild-growing Alkanna tinctoria.</title>
        <authorList>
            <person name="Rat A."/>
            <person name="Naranjo H.D."/>
            <person name="Lebbe L."/>
            <person name="Cnockaert M."/>
            <person name="Krigas N."/>
            <person name="Grigoriadou K."/>
            <person name="Maloupa E."/>
            <person name="Willems A."/>
        </authorList>
    </citation>
    <scope>NUCLEOTIDE SEQUENCE [LARGE SCALE GENOMIC DNA]</scope>
    <source>
        <strain evidence="3">LMG 31523</strain>
    </source>
</reference>
<feature type="domain" description="Ryanodine receptor Ryr" evidence="1">
    <location>
        <begin position="57"/>
        <end position="100"/>
    </location>
</feature>
<dbReference type="Gene3D" id="6.20.350.10">
    <property type="match status" value="1"/>
</dbReference>
<accession>A0ABS5EW08</accession>
<evidence type="ECO:0000313" key="3">
    <source>
        <dbReference type="Proteomes" id="UP001196870"/>
    </source>
</evidence>
<dbReference type="InterPro" id="IPR003032">
    <property type="entry name" value="Ryanodine_rcpt"/>
</dbReference>
<sequence length="112" mass="12438">MSEAIARVCHEVIRAYCASLGDLSQPTWEDAPDWQRQSAIRGVLFAQANPGAGPAAIHDGWMEEKRCAGWKHGPQLAPEQKEHPCLVPYDDLPPEERTKDYLFLAVVRALSA</sequence>
<comment type="caution">
    <text evidence="2">The sequence shown here is derived from an EMBL/GenBank/DDBJ whole genome shotgun (WGS) entry which is preliminary data.</text>
</comment>
<dbReference type="RefSeq" id="WP_211852149.1">
    <property type="nucleotide sequence ID" value="NZ_JAAGBB010000008.1"/>
</dbReference>
<name>A0ABS5EW08_9PROT</name>
<organism evidence="2 3">
    <name type="scientific">Plastoroseomonas hellenica</name>
    <dbReference type="NCBI Taxonomy" id="2687306"/>
    <lineage>
        <taxon>Bacteria</taxon>
        <taxon>Pseudomonadati</taxon>
        <taxon>Pseudomonadota</taxon>
        <taxon>Alphaproteobacteria</taxon>
        <taxon>Acetobacterales</taxon>
        <taxon>Acetobacteraceae</taxon>
        <taxon>Plastoroseomonas</taxon>
    </lineage>
</organism>
<evidence type="ECO:0000259" key="1">
    <source>
        <dbReference type="Pfam" id="PF02026"/>
    </source>
</evidence>
<protein>
    <recommendedName>
        <fullName evidence="1">Ryanodine receptor Ryr domain-containing protein</fullName>
    </recommendedName>
</protein>
<keyword evidence="3" id="KW-1185">Reference proteome</keyword>
<dbReference type="Pfam" id="PF02026">
    <property type="entry name" value="RyR"/>
    <property type="match status" value="1"/>
</dbReference>
<proteinExistence type="predicted"/>
<dbReference type="EMBL" id="JAAGBB010000008">
    <property type="protein sequence ID" value="MBR0664487.1"/>
    <property type="molecule type" value="Genomic_DNA"/>
</dbReference>
<gene>
    <name evidence="2" type="ORF">GXW71_08995</name>
</gene>
<evidence type="ECO:0000313" key="2">
    <source>
        <dbReference type="EMBL" id="MBR0664487.1"/>
    </source>
</evidence>